<dbReference type="PANTHER" id="PTHR31589:SF219">
    <property type="entry name" value="OS06G0144400 PROTEIN"/>
    <property type="match status" value="1"/>
</dbReference>
<dbReference type="OMA" id="TPSCYGA"/>
<protein>
    <recommendedName>
        <fullName evidence="2">Neprosin PEP catalytic domain-containing protein</fullName>
    </recommendedName>
</protein>
<organism evidence="3 4">
    <name type="scientific">Sorghum bicolor</name>
    <name type="common">Sorghum</name>
    <name type="synonym">Sorghum vulgare</name>
    <dbReference type="NCBI Taxonomy" id="4558"/>
    <lineage>
        <taxon>Eukaryota</taxon>
        <taxon>Viridiplantae</taxon>
        <taxon>Streptophyta</taxon>
        <taxon>Embryophyta</taxon>
        <taxon>Tracheophyta</taxon>
        <taxon>Spermatophyta</taxon>
        <taxon>Magnoliopsida</taxon>
        <taxon>Liliopsida</taxon>
        <taxon>Poales</taxon>
        <taxon>Poaceae</taxon>
        <taxon>PACMAD clade</taxon>
        <taxon>Panicoideae</taxon>
        <taxon>Andropogonodae</taxon>
        <taxon>Andropogoneae</taxon>
        <taxon>Sorghinae</taxon>
        <taxon>Sorghum</taxon>
    </lineage>
</organism>
<evidence type="ECO:0000313" key="3">
    <source>
        <dbReference type="EMBL" id="OQU75803.1"/>
    </source>
</evidence>
<accession>A0A1W0VRA2</accession>
<name>A0A1W0VRA2_SORBI</name>
<proteinExistence type="predicted"/>
<evidence type="ECO:0000259" key="2">
    <source>
        <dbReference type="PROSITE" id="PS52045"/>
    </source>
</evidence>
<feature type="domain" description="Neprosin PEP catalytic" evidence="2">
    <location>
        <begin position="150"/>
        <end position="416"/>
    </location>
</feature>
<dbReference type="FunCoup" id="A0A1W0VRA2">
    <property type="interactions" value="166"/>
</dbReference>
<evidence type="ECO:0000313" key="4">
    <source>
        <dbReference type="Proteomes" id="UP000000768"/>
    </source>
</evidence>
<dbReference type="EMBL" id="CM000769">
    <property type="protein sequence ID" value="OQU75803.1"/>
    <property type="molecule type" value="Genomic_DNA"/>
</dbReference>
<dbReference type="Gene3D" id="3.90.1320.10">
    <property type="entry name" value="Outer-capsid protein sigma 3, large lobe"/>
    <property type="match status" value="1"/>
</dbReference>
<sequence>MDFALACVVKAIVVLMVAMVIIGAARAAMVHRTIQSDDGDVIDCVDMYHQPALIKRAPPEKNTEILQAKPRTSMKAMAAAASASKPPGRHHHQTWRKHGRCPAGSVRILRNSSRAAVVPEVAEMARRASPFGRPAAIGGGNASFHLLTSMDTSNGKVEVAAAYATNGPYLGARADVPYWKVDVHPDEFSMNYLLIGNTLEDNYHGGRPPSTLTNQIAVGLVAWPSLFGDSLSRLFVYYTTDGGAKVNCFNLDCGGFRVKENSPFALAAAWSNFDSQVGGERHAVTVSIHREPEGEKWWVSVMDQAIGYYPESEFNTVFTEAVYVEMGGRVLDTRPGGKHTSTPMGSGMLAGCGGARFAATIMEYLGIASDGTLFNDPATSTVTTTPSCYGATPLVTSKTRPGHYVAYGGPGGIYCDQADDI</sequence>
<feature type="chain" id="PRO_5010722550" description="Neprosin PEP catalytic domain-containing protein" evidence="1">
    <location>
        <begin position="28"/>
        <end position="421"/>
    </location>
</feature>
<dbReference type="PANTHER" id="PTHR31589">
    <property type="entry name" value="PROTEIN, PUTATIVE (DUF239)-RELATED-RELATED"/>
    <property type="match status" value="1"/>
</dbReference>
<reference evidence="3 4" key="1">
    <citation type="journal article" date="2009" name="Nature">
        <title>The Sorghum bicolor genome and the diversification of grasses.</title>
        <authorList>
            <person name="Paterson A.H."/>
            <person name="Bowers J.E."/>
            <person name="Bruggmann R."/>
            <person name="Dubchak I."/>
            <person name="Grimwood J."/>
            <person name="Gundlach H."/>
            <person name="Haberer G."/>
            <person name="Hellsten U."/>
            <person name="Mitros T."/>
            <person name="Poliakov A."/>
            <person name="Schmutz J."/>
            <person name="Spannagl M."/>
            <person name="Tang H."/>
            <person name="Wang X."/>
            <person name="Wicker T."/>
            <person name="Bharti A.K."/>
            <person name="Chapman J."/>
            <person name="Feltus F.A."/>
            <person name="Gowik U."/>
            <person name="Grigoriev I.V."/>
            <person name="Lyons E."/>
            <person name="Maher C.A."/>
            <person name="Martis M."/>
            <person name="Narechania A."/>
            <person name="Otillar R.P."/>
            <person name="Penning B.W."/>
            <person name="Salamov A.A."/>
            <person name="Wang Y."/>
            <person name="Zhang L."/>
            <person name="Carpita N.C."/>
            <person name="Freeling M."/>
            <person name="Gingle A.R."/>
            <person name="Hash C.T."/>
            <person name="Keller B."/>
            <person name="Klein P."/>
            <person name="Kresovich S."/>
            <person name="McCann M.C."/>
            <person name="Ming R."/>
            <person name="Peterson D.G."/>
            <person name="Mehboob-ur-Rahman"/>
            <person name="Ware D."/>
            <person name="Westhoff P."/>
            <person name="Mayer K.F."/>
            <person name="Messing J."/>
            <person name="Rokhsar D.S."/>
        </authorList>
    </citation>
    <scope>NUCLEOTIDE SEQUENCE [LARGE SCALE GENOMIC DNA]</scope>
    <source>
        <strain evidence="4">cv. BTx623</strain>
    </source>
</reference>
<dbReference type="Pfam" id="PF14365">
    <property type="entry name" value="Neprosin_AP"/>
    <property type="match status" value="1"/>
</dbReference>
<evidence type="ECO:0000256" key="1">
    <source>
        <dbReference type="SAM" id="SignalP"/>
    </source>
</evidence>
<feature type="signal peptide" evidence="1">
    <location>
        <begin position="1"/>
        <end position="27"/>
    </location>
</feature>
<keyword evidence="4" id="KW-1185">Reference proteome</keyword>
<reference evidence="4" key="2">
    <citation type="journal article" date="2018" name="Plant J.">
        <title>The Sorghum bicolor reference genome: improved assembly, gene annotations, a transcriptome atlas, and signatures of genome organization.</title>
        <authorList>
            <person name="McCormick R.F."/>
            <person name="Truong S.K."/>
            <person name="Sreedasyam A."/>
            <person name="Jenkins J."/>
            <person name="Shu S."/>
            <person name="Sims D."/>
            <person name="Kennedy M."/>
            <person name="Amirebrahimi M."/>
            <person name="Weers B.D."/>
            <person name="McKinley B."/>
            <person name="Mattison A."/>
            <person name="Morishige D.T."/>
            <person name="Grimwood J."/>
            <person name="Schmutz J."/>
            <person name="Mullet J.E."/>
        </authorList>
    </citation>
    <scope>NUCLEOTIDE SEQUENCE [LARGE SCALE GENOMIC DNA]</scope>
    <source>
        <strain evidence="4">cv. BTx623</strain>
    </source>
</reference>
<dbReference type="Gramene" id="OQU75803">
    <property type="protein sequence ID" value="OQU75803"/>
    <property type="gene ID" value="SORBI_3010G033500"/>
</dbReference>
<dbReference type="InterPro" id="IPR004314">
    <property type="entry name" value="Neprosin"/>
</dbReference>
<dbReference type="Proteomes" id="UP000000768">
    <property type="component" value="Chromosome 10"/>
</dbReference>
<dbReference type="InterPro" id="IPR025521">
    <property type="entry name" value="Neprosin_propep"/>
</dbReference>
<dbReference type="Pfam" id="PF03080">
    <property type="entry name" value="Neprosin"/>
    <property type="match status" value="1"/>
</dbReference>
<dbReference type="AlphaFoldDB" id="A0A1W0VRA2"/>
<dbReference type="PROSITE" id="PS52045">
    <property type="entry name" value="NEPROSIN_PEP_CD"/>
    <property type="match status" value="1"/>
</dbReference>
<gene>
    <name evidence="3" type="ORF">SORBI_3010G033500</name>
</gene>
<dbReference type="InParanoid" id="A0A1W0VRA2"/>
<keyword evidence="1" id="KW-0732">Signal</keyword>
<dbReference type="STRING" id="4558.A0A1W0VRA2"/>
<dbReference type="eggNOG" id="ENOG502QVB2">
    <property type="taxonomic scope" value="Eukaryota"/>
</dbReference>
<dbReference type="InterPro" id="IPR053168">
    <property type="entry name" value="Glutamic_endopeptidase"/>
</dbReference>